<reference evidence="1 2" key="1">
    <citation type="journal article" date="2019" name="Int. J. Syst. Evol. Microbiol.">
        <title>The Global Catalogue of Microorganisms (GCM) 10K type strain sequencing project: providing services to taxonomists for standard genome sequencing and annotation.</title>
        <authorList>
            <consortium name="The Broad Institute Genomics Platform"/>
            <consortium name="The Broad Institute Genome Sequencing Center for Infectious Disease"/>
            <person name="Wu L."/>
            <person name="Ma J."/>
        </authorList>
    </citation>
    <scope>NUCLEOTIDE SEQUENCE [LARGE SCALE GENOMIC DNA]</scope>
    <source>
        <strain evidence="1 2">CGMCC 1.12720</strain>
    </source>
</reference>
<organism evidence="1 2">
    <name type="scientific">Hymenobacter qilianensis</name>
    <dbReference type="NCBI Taxonomy" id="1385715"/>
    <lineage>
        <taxon>Bacteria</taxon>
        <taxon>Pseudomonadati</taxon>
        <taxon>Bacteroidota</taxon>
        <taxon>Cytophagia</taxon>
        <taxon>Cytophagales</taxon>
        <taxon>Hymenobacteraceae</taxon>
        <taxon>Hymenobacter</taxon>
    </lineage>
</organism>
<protein>
    <submittedName>
        <fullName evidence="1">Uncharacterized protein</fullName>
    </submittedName>
</protein>
<accession>A0ACB5PVB2</accession>
<dbReference type="Proteomes" id="UP000605392">
    <property type="component" value="Unassembled WGS sequence"/>
</dbReference>
<comment type="caution">
    <text evidence="1">The sequence shown here is derived from an EMBL/GenBank/DDBJ whole genome shotgun (WGS) entry which is preliminary data.</text>
</comment>
<keyword evidence="2" id="KW-1185">Reference proteome</keyword>
<dbReference type="EMBL" id="BMFN01000003">
    <property type="protein sequence ID" value="GGF75257.1"/>
    <property type="molecule type" value="Genomic_DNA"/>
</dbReference>
<evidence type="ECO:0000313" key="1">
    <source>
        <dbReference type="EMBL" id="GGF75257.1"/>
    </source>
</evidence>
<evidence type="ECO:0000313" key="2">
    <source>
        <dbReference type="Proteomes" id="UP000605392"/>
    </source>
</evidence>
<sequence>MDTQLEQIREQQKATWNKFSPGWRKWDDFTMNWLKPMGDEIIQALQIQPTDTVLDIAAGTGEPGLTIAGLASRGKVVITDLAEGMLEVACDKARQKGISNFETVVCDVSELPFDDATFDAVSCRFGFMFFPDMLLAATEMRRVLKPGGKIAAAVWGVPDKNVWVTAIMGTIQQNISLPAPAHGAPGMFRCGSPGFLAGLFRQAGFNNVSEKEITGKLACGNNERYWSFINEVAAPVVAALSKADEATTEKIKQQVFELVDQKYPDKKAALDYGAVVVTGEK</sequence>
<name>A0ACB5PVB2_9BACT</name>
<proteinExistence type="predicted"/>
<gene>
    <name evidence="1" type="ORF">GCM10011375_32920</name>
</gene>